<organism evidence="4 5">
    <name type="scientific">Sphingomonas populi</name>
    <dbReference type="NCBI Taxonomy" id="2484750"/>
    <lineage>
        <taxon>Bacteria</taxon>
        <taxon>Pseudomonadati</taxon>
        <taxon>Pseudomonadota</taxon>
        <taxon>Alphaproteobacteria</taxon>
        <taxon>Sphingomonadales</taxon>
        <taxon>Sphingomonadaceae</taxon>
        <taxon>Sphingomonas</taxon>
    </lineage>
</organism>
<sequence length="216" mass="23227">MRKAFLSAVALGLATFGAQAATAQDTTVTDTATQDTSSDGASTFRGFRIEGNAGGDRFQSQGRHRDKFGYGATVGFDGVIGDKIVVGPEASYWRANDWSEICGGGARGGTICQKSFEEWGAGVRAGYLVTPTFLVYGKGGYVNNEQRKSFSAPAGQTSFYDHYSTDGYQVGGGVEYSLGKDVMKMPLFVGAQYVFSQYNDHTSRQRVMGTIGFHFK</sequence>
<dbReference type="EMBL" id="SGIS01000013">
    <property type="protein sequence ID" value="RZF64510.1"/>
    <property type="molecule type" value="Genomic_DNA"/>
</dbReference>
<dbReference type="Proteomes" id="UP000292085">
    <property type="component" value="Unassembled WGS sequence"/>
</dbReference>
<dbReference type="InterPro" id="IPR027385">
    <property type="entry name" value="Beta-barrel_OMP"/>
</dbReference>
<dbReference type="SUPFAM" id="SSF56925">
    <property type="entry name" value="OMPA-like"/>
    <property type="match status" value="1"/>
</dbReference>
<protein>
    <submittedName>
        <fullName evidence="4">Porin family protein</fullName>
    </submittedName>
</protein>
<evidence type="ECO:0000256" key="2">
    <source>
        <dbReference type="SAM" id="SignalP"/>
    </source>
</evidence>
<keyword evidence="5" id="KW-1185">Reference proteome</keyword>
<proteinExistence type="predicted"/>
<evidence type="ECO:0000259" key="3">
    <source>
        <dbReference type="Pfam" id="PF13505"/>
    </source>
</evidence>
<evidence type="ECO:0000313" key="5">
    <source>
        <dbReference type="Proteomes" id="UP000292085"/>
    </source>
</evidence>
<feature type="signal peptide" evidence="2">
    <location>
        <begin position="1"/>
        <end position="20"/>
    </location>
</feature>
<feature type="domain" description="Outer membrane protein beta-barrel" evidence="3">
    <location>
        <begin position="9"/>
        <end position="182"/>
    </location>
</feature>
<name>A0A4Q6XVW3_9SPHN</name>
<comment type="caution">
    <text evidence="4">The sequence shown here is derived from an EMBL/GenBank/DDBJ whole genome shotgun (WGS) entry which is preliminary data.</text>
</comment>
<dbReference type="Pfam" id="PF13505">
    <property type="entry name" value="OMP_b-brl"/>
    <property type="match status" value="1"/>
</dbReference>
<dbReference type="RefSeq" id="WP_130157009.1">
    <property type="nucleotide sequence ID" value="NZ_SGIS01000013.1"/>
</dbReference>
<evidence type="ECO:0000256" key="1">
    <source>
        <dbReference type="ARBA" id="ARBA00022729"/>
    </source>
</evidence>
<accession>A0A4Q6XVW3</accession>
<keyword evidence="1 2" id="KW-0732">Signal</keyword>
<dbReference type="OrthoDB" id="7596457at2"/>
<gene>
    <name evidence="4" type="ORF">EWE75_10050</name>
</gene>
<reference evidence="4 5" key="1">
    <citation type="submission" date="2019-02" db="EMBL/GenBank/DDBJ databases">
        <authorList>
            <person name="Li Y."/>
        </authorList>
    </citation>
    <scope>NUCLEOTIDE SEQUENCE [LARGE SCALE GENOMIC DNA]</scope>
    <source>
        <strain evidence="4 5">3-7</strain>
    </source>
</reference>
<feature type="chain" id="PRO_5020538502" evidence="2">
    <location>
        <begin position="21"/>
        <end position="216"/>
    </location>
</feature>
<dbReference type="AlphaFoldDB" id="A0A4Q6XVW3"/>
<dbReference type="InterPro" id="IPR011250">
    <property type="entry name" value="OMP/PagP_B-barrel"/>
</dbReference>
<evidence type="ECO:0000313" key="4">
    <source>
        <dbReference type="EMBL" id="RZF64510.1"/>
    </source>
</evidence>